<dbReference type="InterPro" id="IPR007159">
    <property type="entry name" value="SpoVT-AbrB_dom"/>
</dbReference>
<dbReference type="Proteomes" id="UP000481621">
    <property type="component" value="Unassembled WGS sequence"/>
</dbReference>
<dbReference type="Pfam" id="PF04014">
    <property type="entry name" value="MazE_antitoxin"/>
    <property type="match status" value="1"/>
</dbReference>
<organism evidence="3 4">
    <name type="scientific">Neobacillus thermocopriae</name>
    <dbReference type="NCBI Taxonomy" id="1215031"/>
    <lineage>
        <taxon>Bacteria</taxon>
        <taxon>Bacillati</taxon>
        <taxon>Bacillota</taxon>
        <taxon>Bacilli</taxon>
        <taxon>Bacillales</taxon>
        <taxon>Bacillaceae</taxon>
        <taxon>Neobacillus</taxon>
    </lineage>
</organism>
<evidence type="ECO:0000259" key="2">
    <source>
        <dbReference type="PROSITE" id="PS50943"/>
    </source>
</evidence>
<gene>
    <name evidence="3" type="ORF">G4Z05_09350</name>
</gene>
<dbReference type="Gene3D" id="2.10.260.10">
    <property type="match status" value="1"/>
</dbReference>
<dbReference type="GO" id="GO:0003677">
    <property type="term" value="F:DNA binding"/>
    <property type="evidence" value="ECO:0007669"/>
    <property type="project" value="UniProtKB-KW"/>
</dbReference>
<dbReference type="PROSITE" id="PS50943">
    <property type="entry name" value="HTH_CROC1"/>
    <property type="match status" value="1"/>
</dbReference>
<dbReference type="PANTHER" id="PTHR46558">
    <property type="entry name" value="TRACRIPTIONAL REGULATORY PROTEIN-RELATED-RELATED"/>
    <property type="match status" value="1"/>
</dbReference>
<evidence type="ECO:0000313" key="4">
    <source>
        <dbReference type="Proteomes" id="UP000481621"/>
    </source>
</evidence>
<dbReference type="Pfam" id="PF01381">
    <property type="entry name" value="HTH_3"/>
    <property type="match status" value="1"/>
</dbReference>
<dbReference type="CDD" id="cd00093">
    <property type="entry name" value="HTH_XRE"/>
    <property type="match status" value="1"/>
</dbReference>
<dbReference type="PANTHER" id="PTHR46558:SF11">
    <property type="entry name" value="HTH-TYPE TRANSCRIPTIONAL REGULATOR XRE"/>
    <property type="match status" value="1"/>
</dbReference>
<dbReference type="Gene3D" id="1.10.260.40">
    <property type="entry name" value="lambda repressor-like DNA-binding domains"/>
    <property type="match status" value="1"/>
</dbReference>
<dbReference type="SUPFAM" id="SSF47413">
    <property type="entry name" value="lambda repressor-like DNA-binding domains"/>
    <property type="match status" value="1"/>
</dbReference>
<dbReference type="RefSeq" id="WP_163251718.1">
    <property type="nucleotide sequence ID" value="NZ_JAAIUV010000012.1"/>
</dbReference>
<dbReference type="EMBL" id="JAAIUV010000012">
    <property type="protein sequence ID" value="NEX79090.1"/>
    <property type="molecule type" value="Genomic_DNA"/>
</dbReference>
<keyword evidence="1" id="KW-0238">DNA-binding</keyword>
<dbReference type="AlphaFoldDB" id="A0A6B3TRR8"/>
<feature type="domain" description="HTH cro/C1-type" evidence="2">
    <location>
        <begin position="6"/>
        <end position="60"/>
    </location>
</feature>
<dbReference type="InterPro" id="IPR001387">
    <property type="entry name" value="Cro/C1-type_HTH"/>
</dbReference>
<dbReference type="SUPFAM" id="SSF89447">
    <property type="entry name" value="AbrB/MazE/MraZ-like"/>
    <property type="match status" value="1"/>
</dbReference>
<proteinExistence type="predicted"/>
<dbReference type="InterPro" id="IPR037914">
    <property type="entry name" value="SpoVT-AbrB_sf"/>
</dbReference>
<reference evidence="3" key="1">
    <citation type="submission" date="2020-02" db="EMBL/GenBank/DDBJ databases">
        <title>Bacillus sedimentmangrovi sp. nov., isolated from sediment of the mangrove ecosystem.</title>
        <authorList>
            <person name="Liu G."/>
        </authorList>
    </citation>
    <scope>NUCLEOTIDE SEQUENCE [LARGE SCALE GENOMIC DNA]</scope>
    <source>
        <strain evidence="3">SgZ-7</strain>
    </source>
</reference>
<dbReference type="InterPro" id="IPR010982">
    <property type="entry name" value="Lambda_DNA-bd_dom_sf"/>
</dbReference>
<dbReference type="SMART" id="SM00966">
    <property type="entry name" value="SpoVT_AbrB"/>
    <property type="match status" value="1"/>
</dbReference>
<dbReference type="SMART" id="SM00530">
    <property type="entry name" value="HTH_XRE"/>
    <property type="match status" value="1"/>
</dbReference>
<protein>
    <submittedName>
        <fullName evidence="3">Helix-turn-helix domain-containing protein</fullName>
    </submittedName>
</protein>
<sequence>MINVNLKNLRKAHRYTQEEVAEKLNVSRQAVAKWENGDTVPDINNCIALARLYKVTLDDLVNHSQQKDGLGIQPKGKHVFGTVKVGERGQIVIPKKAREIFNIHPGERLLVLGDEDQGIAILKYDKMMHFVEAVYKAKECDE</sequence>
<evidence type="ECO:0000256" key="1">
    <source>
        <dbReference type="ARBA" id="ARBA00023125"/>
    </source>
</evidence>
<name>A0A6B3TRR8_9BACI</name>
<accession>A0A6B3TRR8</accession>
<comment type="caution">
    <text evidence="3">The sequence shown here is derived from an EMBL/GenBank/DDBJ whole genome shotgun (WGS) entry which is preliminary data.</text>
</comment>
<evidence type="ECO:0000313" key="3">
    <source>
        <dbReference type="EMBL" id="NEX79090.1"/>
    </source>
</evidence>
<keyword evidence="4" id="KW-1185">Reference proteome</keyword>
<dbReference type="NCBIfam" id="TIGR01439">
    <property type="entry name" value="lp_hng_hel_AbrB"/>
    <property type="match status" value="1"/>
</dbReference>